<comment type="catalytic activity">
    <reaction evidence="14">
        <text>pyruvate + ATP + H2O = phosphoenolpyruvate + AMP + phosphate + 2 H(+)</text>
        <dbReference type="Rhea" id="RHEA:11364"/>
        <dbReference type="ChEBI" id="CHEBI:15361"/>
        <dbReference type="ChEBI" id="CHEBI:15377"/>
        <dbReference type="ChEBI" id="CHEBI:15378"/>
        <dbReference type="ChEBI" id="CHEBI:30616"/>
        <dbReference type="ChEBI" id="CHEBI:43474"/>
        <dbReference type="ChEBI" id="CHEBI:58702"/>
        <dbReference type="ChEBI" id="CHEBI:456215"/>
        <dbReference type="EC" id="2.7.9.2"/>
    </reaction>
</comment>
<evidence type="ECO:0000256" key="2">
    <source>
        <dbReference type="ARBA" id="ARBA00002988"/>
    </source>
</evidence>
<keyword evidence="8" id="KW-0479">Metal-binding</keyword>
<keyword evidence="7" id="KW-0808">Transferase</keyword>
<dbReference type="Proteomes" id="UP000190027">
    <property type="component" value="Unassembled WGS sequence"/>
</dbReference>
<evidence type="ECO:0000256" key="9">
    <source>
        <dbReference type="ARBA" id="ARBA00022741"/>
    </source>
</evidence>
<dbReference type="SUPFAM" id="SSF52009">
    <property type="entry name" value="Phosphohistidine domain"/>
    <property type="match status" value="1"/>
</dbReference>
<dbReference type="GO" id="GO:0008986">
    <property type="term" value="F:pyruvate, water dikinase activity"/>
    <property type="evidence" value="ECO:0007669"/>
    <property type="project" value="UniProtKB-EC"/>
</dbReference>
<dbReference type="InterPro" id="IPR006319">
    <property type="entry name" value="PEP_synth"/>
</dbReference>
<dbReference type="GO" id="GO:0006094">
    <property type="term" value="P:gluconeogenesis"/>
    <property type="evidence" value="ECO:0007669"/>
    <property type="project" value="UniProtKB-UniPathway"/>
</dbReference>
<evidence type="ECO:0000256" key="5">
    <source>
        <dbReference type="ARBA" id="ARBA00011996"/>
    </source>
</evidence>
<dbReference type="EMBL" id="FUYC01000026">
    <property type="protein sequence ID" value="SKA96440.1"/>
    <property type="molecule type" value="Genomic_DNA"/>
</dbReference>
<dbReference type="Gene3D" id="3.30.470.20">
    <property type="entry name" value="ATP-grasp fold, B domain"/>
    <property type="match status" value="1"/>
</dbReference>
<evidence type="ECO:0000256" key="8">
    <source>
        <dbReference type="ARBA" id="ARBA00022723"/>
    </source>
</evidence>
<evidence type="ECO:0000256" key="11">
    <source>
        <dbReference type="ARBA" id="ARBA00022840"/>
    </source>
</evidence>
<dbReference type="EC" id="2.7.9.2" evidence="5"/>
<accession>A0A1T4Y3W4</accession>
<evidence type="ECO:0000313" key="17">
    <source>
        <dbReference type="EMBL" id="SKA96440.1"/>
    </source>
</evidence>
<evidence type="ECO:0000259" key="15">
    <source>
        <dbReference type="Pfam" id="PF00391"/>
    </source>
</evidence>
<evidence type="ECO:0000256" key="3">
    <source>
        <dbReference type="ARBA" id="ARBA00004742"/>
    </source>
</evidence>
<evidence type="ECO:0000256" key="6">
    <source>
        <dbReference type="ARBA" id="ARBA00021623"/>
    </source>
</evidence>
<keyword evidence="10 17" id="KW-0418">Kinase</keyword>
<comment type="similarity">
    <text evidence="4">Belongs to the PEP-utilizing enzyme family.</text>
</comment>
<feature type="domain" description="PEP-utilising enzyme mobile" evidence="15">
    <location>
        <begin position="484"/>
        <end position="555"/>
    </location>
</feature>
<evidence type="ECO:0000256" key="4">
    <source>
        <dbReference type="ARBA" id="ARBA00007837"/>
    </source>
</evidence>
<sequence length="866" mass="96226">MFKRLLGRKDDEEPGDERLEDLKADFKARYHSFRLLLNANSSALETMTEMEEALRGLRPFGMHFIRAAATRVCTSVFTLVRHLDDLAPGRHPRLMERFGDIRAEINTLLGLSPADQDGPLTVRLHDLDRGSTDQAGAKMANLGEIASGLGCRVPAGFVVTSRAQRQFLAHEGLQESIDAMIQGMPHEEPDELQRLSSAIQQRIINAPLPGDVASEIRTRCQEMAEERGEELRLAVRSSSLAEDGGESSFAGQYRTVLNVWLENVCEVYKEVVASKYSPQAMAYRLHRGIPDDAASMAVGCLEMVRSRSGGVAYSVDPLDPGSESLTIDAAWGLARAVVDGGGGADVFRVHRREGRVTGRHVAEKTHRYVCRADEGVIREPLPPDLAREPSLTEEQILELARVTMELERHFGQPQDVEWAFDHAGQLLILQSRPVTALERSRARGPAPEDVRGAARLLSGGVTASPGAACGEVRLVLRDADALSFPKGAILVLRQPLPRRAVLLSRASAVIAEEGGAAGHLANVAREFGIPAVFGLQDALRKLRNGQLVTLDADRGAVYDGRCEVLLRRAAPQRTLMEGTLVHERLRQVAELILPLNLLAPEDVDFRVRNCKTLHDITRFCHQKAVEEMFSLSKGDGFPERAAKQLVTPQSPMQFWIINLDDGFRKEVRDPTVRLSNIRSVPMLALWTGMMAIPWEGPPPVNAGGFLSVMFEATMNPHLDPASDTKYRVRNYFMISHNFCSLQSRFGFHFCLVEALVSERHTQNYVAFRFKGGAADSMRRTARARFVADILERFDFRCDIREDSLTARVKDAGREFMEERLKVLGYMVIHTRQIDMIMADPPAVARARRKMLADLREIVPGISDSSE</sequence>
<evidence type="ECO:0000256" key="1">
    <source>
        <dbReference type="ARBA" id="ARBA00001946"/>
    </source>
</evidence>
<organism evidence="17 18">
    <name type="scientific">Paucidesulfovibrio gracilis DSM 16080</name>
    <dbReference type="NCBI Taxonomy" id="1121449"/>
    <lineage>
        <taxon>Bacteria</taxon>
        <taxon>Pseudomonadati</taxon>
        <taxon>Thermodesulfobacteriota</taxon>
        <taxon>Desulfovibrionia</taxon>
        <taxon>Desulfovibrionales</taxon>
        <taxon>Desulfovibrionaceae</taxon>
        <taxon>Paucidesulfovibrio</taxon>
    </lineage>
</organism>
<dbReference type="Gene3D" id="3.50.30.10">
    <property type="entry name" value="Phosphohistidine domain"/>
    <property type="match status" value="1"/>
</dbReference>
<evidence type="ECO:0000313" key="18">
    <source>
        <dbReference type="Proteomes" id="UP000190027"/>
    </source>
</evidence>
<dbReference type="Pfam" id="PF00391">
    <property type="entry name" value="PEP-utilizers"/>
    <property type="match status" value="1"/>
</dbReference>
<dbReference type="InterPro" id="IPR008279">
    <property type="entry name" value="PEP-util_enz_mobile_dom"/>
</dbReference>
<comment type="function">
    <text evidence="2">Catalyzes the phosphorylation of pyruvate to phosphoenolpyruvate.</text>
</comment>
<dbReference type="UniPathway" id="UPA00138"/>
<dbReference type="PANTHER" id="PTHR43030:SF1">
    <property type="entry name" value="PHOSPHOENOLPYRUVATE SYNTHASE"/>
    <property type="match status" value="1"/>
</dbReference>
<comment type="pathway">
    <text evidence="3">Carbohydrate biosynthesis; gluconeogenesis.</text>
</comment>
<dbReference type="Gene3D" id="3.30.1490.20">
    <property type="entry name" value="ATP-grasp fold, A domain"/>
    <property type="match status" value="1"/>
</dbReference>
<dbReference type="AlphaFoldDB" id="A0A1T4Y3W4"/>
<dbReference type="InterPro" id="IPR036637">
    <property type="entry name" value="Phosphohistidine_dom_sf"/>
</dbReference>
<evidence type="ECO:0000256" key="14">
    <source>
        <dbReference type="ARBA" id="ARBA00047700"/>
    </source>
</evidence>
<evidence type="ECO:0000259" key="16">
    <source>
        <dbReference type="Pfam" id="PF01326"/>
    </source>
</evidence>
<dbReference type="STRING" id="1121449.SAMN02745704_02721"/>
<evidence type="ECO:0000256" key="7">
    <source>
        <dbReference type="ARBA" id="ARBA00022679"/>
    </source>
</evidence>
<feature type="domain" description="Pyruvate phosphate dikinase AMP/ATP-binding" evidence="16">
    <location>
        <begin position="133"/>
        <end position="442"/>
    </location>
</feature>
<comment type="cofactor">
    <cofactor evidence="1">
        <name>Mg(2+)</name>
        <dbReference type="ChEBI" id="CHEBI:18420"/>
    </cofactor>
</comment>
<protein>
    <recommendedName>
        <fullName evidence="6">Phosphoenolpyruvate synthase</fullName>
        <ecNumber evidence="5">2.7.9.2</ecNumber>
    </recommendedName>
    <alternativeName>
        <fullName evidence="13">Pyruvate, water dikinase</fullName>
    </alternativeName>
</protein>
<proteinExistence type="inferred from homology"/>
<keyword evidence="17" id="KW-0670">Pyruvate</keyword>
<dbReference type="GO" id="GO:0005524">
    <property type="term" value="F:ATP binding"/>
    <property type="evidence" value="ECO:0007669"/>
    <property type="project" value="UniProtKB-KW"/>
</dbReference>
<dbReference type="GO" id="GO:0046872">
    <property type="term" value="F:metal ion binding"/>
    <property type="evidence" value="ECO:0007669"/>
    <property type="project" value="UniProtKB-KW"/>
</dbReference>
<dbReference type="Pfam" id="PF01326">
    <property type="entry name" value="PPDK_N"/>
    <property type="match status" value="1"/>
</dbReference>
<dbReference type="InterPro" id="IPR013815">
    <property type="entry name" value="ATP_grasp_subdomain_1"/>
</dbReference>
<dbReference type="PANTHER" id="PTHR43030">
    <property type="entry name" value="PHOSPHOENOLPYRUVATE SYNTHASE"/>
    <property type="match status" value="1"/>
</dbReference>
<dbReference type="SUPFAM" id="SSF56059">
    <property type="entry name" value="Glutathione synthetase ATP-binding domain-like"/>
    <property type="match status" value="1"/>
</dbReference>
<evidence type="ECO:0000256" key="10">
    <source>
        <dbReference type="ARBA" id="ARBA00022777"/>
    </source>
</evidence>
<dbReference type="InterPro" id="IPR002192">
    <property type="entry name" value="PPDK_AMP/ATP-bd"/>
</dbReference>
<gene>
    <name evidence="17" type="ORF">SAMN02745704_02721</name>
</gene>
<reference evidence="17 18" key="1">
    <citation type="submission" date="2017-02" db="EMBL/GenBank/DDBJ databases">
        <authorList>
            <person name="Peterson S.W."/>
        </authorList>
    </citation>
    <scope>NUCLEOTIDE SEQUENCE [LARGE SCALE GENOMIC DNA]</scope>
    <source>
        <strain evidence="17 18">DSM 16080</strain>
    </source>
</reference>
<keyword evidence="11" id="KW-0067">ATP-binding</keyword>
<keyword evidence="18" id="KW-1185">Reference proteome</keyword>
<keyword evidence="9" id="KW-0547">Nucleotide-binding</keyword>
<evidence type="ECO:0000256" key="12">
    <source>
        <dbReference type="ARBA" id="ARBA00022842"/>
    </source>
</evidence>
<name>A0A1T4Y3W4_9BACT</name>
<evidence type="ECO:0000256" key="13">
    <source>
        <dbReference type="ARBA" id="ARBA00033470"/>
    </source>
</evidence>
<keyword evidence="12" id="KW-0460">Magnesium</keyword>